<dbReference type="AlphaFoldDB" id="A0A8B1P5I3"/>
<feature type="region of interest" description="Disordered" evidence="1">
    <location>
        <begin position="1"/>
        <end position="22"/>
    </location>
</feature>
<dbReference type="EMBL" id="CP072931">
    <property type="protein sequence ID" value="QTZ93682.1"/>
    <property type="molecule type" value="Genomic_DNA"/>
</dbReference>
<evidence type="ECO:0000313" key="2">
    <source>
        <dbReference type="EMBL" id="QTZ93682.1"/>
    </source>
</evidence>
<protein>
    <submittedName>
        <fullName evidence="2">Uncharacterized protein</fullName>
    </submittedName>
</protein>
<dbReference type="KEGG" id="sauh:SU9_021330"/>
<dbReference type="RefSeq" id="WP_167551439.1">
    <property type="nucleotide sequence ID" value="NZ_CP072931.1"/>
</dbReference>
<sequence length="52" mass="5461">MATNEPCNANGEDAGGQPQCTTHDTTVIRASGAPEGVYKCGTEYVVKENESE</sequence>
<name>A0A8B1P5I3_9ACTN</name>
<gene>
    <name evidence="2" type="ORF">SU9_021330</name>
</gene>
<organism evidence="2 3">
    <name type="scientific">Streptomyces auratus AGR0001</name>
    <dbReference type="NCBI Taxonomy" id="1160718"/>
    <lineage>
        <taxon>Bacteria</taxon>
        <taxon>Bacillati</taxon>
        <taxon>Actinomycetota</taxon>
        <taxon>Actinomycetes</taxon>
        <taxon>Kitasatosporales</taxon>
        <taxon>Streptomycetaceae</taxon>
        <taxon>Streptomyces</taxon>
    </lineage>
</organism>
<accession>A0A8B1P5I3</accession>
<evidence type="ECO:0000313" key="3">
    <source>
        <dbReference type="Proteomes" id="UP000009036"/>
    </source>
</evidence>
<reference evidence="2" key="1">
    <citation type="journal article" date="2012" name="J. Bacteriol.">
        <title>Genome Sequence of Streptomyces auratus Strain AGR0001, a Phoslactomycin-Producing Actinomycete.</title>
        <authorList>
            <person name="Han X."/>
            <person name="Li M."/>
            <person name="Ding Z."/>
            <person name="Zhao J."/>
            <person name="Ji K."/>
            <person name="Wen M."/>
            <person name="Lu T."/>
        </authorList>
    </citation>
    <scope>NUCLEOTIDE SEQUENCE</scope>
    <source>
        <strain evidence="2">AGR0001</strain>
    </source>
</reference>
<evidence type="ECO:0000256" key="1">
    <source>
        <dbReference type="SAM" id="MobiDB-lite"/>
    </source>
</evidence>
<dbReference type="Proteomes" id="UP000009036">
    <property type="component" value="Chromosome"/>
</dbReference>
<keyword evidence="3" id="KW-1185">Reference proteome</keyword>
<reference evidence="2" key="2">
    <citation type="submission" date="2021-04" db="EMBL/GenBank/DDBJ databases">
        <authorList>
            <person name="Wen M.-L."/>
            <person name="Han X.-L."/>
            <person name="Xiong J."/>
        </authorList>
    </citation>
    <scope>NUCLEOTIDE SEQUENCE</scope>
    <source>
        <strain evidence="2">AGR0001</strain>
    </source>
</reference>
<proteinExistence type="predicted"/>